<accession>A0ABQ7JEB5</accession>
<dbReference type="Proteomes" id="UP000823046">
    <property type="component" value="Unassembled WGS sequence"/>
</dbReference>
<sequence length="805" mass="90780">MSNDSLHLRACPEETYASADFASFLSGNDATFAASKMDLVLNLEDRFTNNAEAAIVIPEENELHTLLREENILYEETSLVSNDVASVAPNTLPAPVTSSQDFGLLNQESQCQIFYLDSSSRSTSLSVEANLATPSIRYSSSFIPSYEQALSQEAHITDDDYYDFNVITKLSMPSNCRRDIIKLNSSKKSTPPSHYPDNNETQVFILEDDSSDTANSVSTENALLETIYPSGRHEEFIFSTEDQYLEDSSYFSELKDKENIRSGLSSHNIDFNEKTLGKTCCKLDIYDRKFFCFIPRNLQMESCPNDNSIPCLLYLSKNSAVLFICLHSFNEDMSRMAIKASALHRCLGISALLVEYPDYDIRYVENENFCWKKVVSDIRIVIEFAVNNLGFQPSNIIFMACEHAAMLAIEMLRLFNGNDNKEHHFGGLLLMNPSCIGSKRMEETEKGGLKQVITGKVFDEEKESLMFHHAIKGEELKSPMRYATSKSKDLSNEIKNNILGTVEMVVAEKDSRIDSRSSINDPQNQTDILKAVMKQTEGQNIVDEFSPEVDVVASTPSPNMETSNKEKHSNFQSFPEFFSIEQEIVRYDAFNSETVQCIDLFFRLSELICHNIITIPDALREVPKKYLIKSNTQEIKHSQSSDSKSTIRLKNWLFDPRILLPTFFSNNFVPDKTSLNRCYYALTAKVGFLLNWRRADVTTEKEDSSKIRVDTEPIETVAIAENNSENLLESVLQNSLNLNPVTDKSRDGLAEESTGNITGIEMLSRLSCPHVQTIADASQSSAESDSMLNINNIFPILEARKSAHE</sequence>
<dbReference type="SUPFAM" id="SSF53474">
    <property type="entry name" value="alpha/beta-Hydrolases"/>
    <property type="match status" value="1"/>
</dbReference>
<protein>
    <submittedName>
        <fullName evidence="1">Uncharacterized protein</fullName>
    </submittedName>
</protein>
<proteinExistence type="predicted"/>
<gene>
    <name evidence="1" type="ORF">IE077_000638</name>
</gene>
<dbReference type="InterPro" id="IPR029058">
    <property type="entry name" value="AB_hydrolase_fold"/>
</dbReference>
<name>A0ABQ7JEB5_9APIC</name>
<comment type="caution">
    <text evidence="1">The sequence shown here is derived from an EMBL/GenBank/DDBJ whole genome shotgun (WGS) entry which is preliminary data.</text>
</comment>
<dbReference type="EMBL" id="JADAQX010000062">
    <property type="protein sequence ID" value="KAF8822339.1"/>
    <property type="molecule type" value="Genomic_DNA"/>
</dbReference>
<keyword evidence="2" id="KW-1185">Reference proteome</keyword>
<evidence type="ECO:0000313" key="1">
    <source>
        <dbReference type="EMBL" id="KAF8822339.1"/>
    </source>
</evidence>
<reference evidence="1 2" key="1">
    <citation type="journal article" date="2020" name="bioRxiv">
        <title>Metabolic contributions of an alphaproteobacterial endosymbiont in the apicomplexan Cardiosporidium cionae.</title>
        <authorList>
            <person name="Hunter E.S."/>
            <person name="Paight C.J."/>
            <person name="Lane C.E."/>
        </authorList>
    </citation>
    <scope>NUCLEOTIDE SEQUENCE [LARGE SCALE GENOMIC DNA]</scope>
    <source>
        <strain evidence="1">ESH_2018</strain>
    </source>
</reference>
<organism evidence="1 2">
    <name type="scientific">Cardiosporidium cionae</name>
    <dbReference type="NCBI Taxonomy" id="476202"/>
    <lineage>
        <taxon>Eukaryota</taxon>
        <taxon>Sar</taxon>
        <taxon>Alveolata</taxon>
        <taxon>Apicomplexa</taxon>
        <taxon>Aconoidasida</taxon>
        <taxon>Nephromycida</taxon>
        <taxon>Cardiosporidium</taxon>
    </lineage>
</organism>
<evidence type="ECO:0000313" key="2">
    <source>
        <dbReference type="Proteomes" id="UP000823046"/>
    </source>
</evidence>